<dbReference type="AlphaFoldDB" id="A0A1I2VDY3"/>
<dbReference type="EMBL" id="FOOI01000009">
    <property type="protein sequence ID" value="SFG87283.1"/>
    <property type="molecule type" value="Genomic_DNA"/>
</dbReference>
<feature type="transmembrane region" description="Helical" evidence="1">
    <location>
        <begin position="15"/>
        <end position="33"/>
    </location>
</feature>
<dbReference type="STRING" id="504797.SAMN05421678_109131"/>
<accession>A0A1I2VDY3</accession>
<protein>
    <submittedName>
        <fullName evidence="2">Uncharacterized protein</fullName>
    </submittedName>
</protein>
<proteinExistence type="predicted"/>
<evidence type="ECO:0000256" key="1">
    <source>
        <dbReference type="SAM" id="Phobius"/>
    </source>
</evidence>
<keyword evidence="1" id="KW-1133">Transmembrane helix</keyword>
<reference evidence="2 3" key="1">
    <citation type="submission" date="2016-10" db="EMBL/GenBank/DDBJ databases">
        <authorList>
            <person name="de Groot N.N."/>
        </authorList>
    </citation>
    <scope>NUCLEOTIDE SEQUENCE [LARGE SCALE GENOMIC DNA]</scope>
    <source>
        <strain evidence="2 3">CPCC 202808</strain>
    </source>
</reference>
<gene>
    <name evidence="2" type="ORF">SAMN05421678_109131</name>
</gene>
<evidence type="ECO:0000313" key="3">
    <source>
        <dbReference type="Proteomes" id="UP000199052"/>
    </source>
</evidence>
<keyword evidence="1" id="KW-0812">Transmembrane</keyword>
<sequence>MSCPPAMTPEDSDTLARLAAAVLWVLGSLYAWARTGFAHEDPWLLLRVPVTGIWWGFVVGLVLGLFAVMFEARLLTAYWWWKNRHGNRN</sequence>
<feature type="transmembrane region" description="Helical" evidence="1">
    <location>
        <begin position="53"/>
        <end position="81"/>
    </location>
</feature>
<name>A0A1I2VDY3_9ACTN</name>
<keyword evidence="1" id="KW-0472">Membrane</keyword>
<evidence type="ECO:0000313" key="2">
    <source>
        <dbReference type="EMBL" id="SFG87283.1"/>
    </source>
</evidence>
<organism evidence="2 3">
    <name type="scientific">Actinopolymorpha cephalotaxi</name>
    <dbReference type="NCBI Taxonomy" id="504797"/>
    <lineage>
        <taxon>Bacteria</taxon>
        <taxon>Bacillati</taxon>
        <taxon>Actinomycetota</taxon>
        <taxon>Actinomycetes</taxon>
        <taxon>Propionibacteriales</taxon>
        <taxon>Actinopolymorphaceae</taxon>
        <taxon>Actinopolymorpha</taxon>
    </lineage>
</organism>
<dbReference type="Proteomes" id="UP000199052">
    <property type="component" value="Unassembled WGS sequence"/>
</dbReference>